<protein>
    <submittedName>
        <fullName evidence="1">Uncharacterized protein</fullName>
    </submittedName>
</protein>
<comment type="caution">
    <text evidence="1">The sequence shown here is derived from an EMBL/GenBank/DDBJ whole genome shotgun (WGS) entry which is preliminary data.</text>
</comment>
<organism evidence="1 2">
    <name type="scientific">Microbacterium marinum</name>
    <dbReference type="NCBI Taxonomy" id="421115"/>
    <lineage>
        <taxon>Bacteria</taxon>
        <taxon>Bacillati</taxon>
        <taxon>Actinomycetota</taxon>
        <taxon>Actinomycetes</taxon>
        <taxon>Micrococcales</taxon>
        <taxon>Microbacteriaceae</taxon>
        <taxon>Microbacterium</taxon>
    </lineage>
</organism>
<sequence length="143" mass="16321">MDQHTKEQIALAAWERHERMMRTWTAIRSIESLAGHAPEMSESDIEDSAAWIWGVFTQTPSLEPLSDEAHAEQAQVYARLIRFLDDEVAIQFARDAWGDREFTSRGLLGYGVAWSPDENTIVATYHVLDRGVWVPQTRVARHG</sequence>
<evidence type="ECO:0000313" key="1">
    <source>
        <dbReference type="EMBL" id="MBB4666946.1"/>
    </source>
</evidence>
<dbReference type="EMBL" id="JACHMD010000001">
    <property type="protein sequence ID" value="MBB4666946.1"/>
    <property type="molecule type" value="Genomic_DNA"/>
</dbReference>
<keyword evidence="2" id="KW-1185">Reference proteome</keyword>
<reference evidence="1 2" key="1">
    <citation type="submission" date="2020-08" db="EMBL/GenBank/DDBJ databases">
        <title>Sequencing the genomes of 1000 actinobacteria strains.</title>
        <authorList>
            <person name="Klenk H.-P."/>
        </authorList>
    </citation>
    <scope>NUCLEOTIDE SEQUENCE [LARGE SCALE GENOMIC DNA]</scope>
    <source>
        <strain evidence="1 2">DSM 24947</strain>
    </source>
</reference>
<evidence type="ECO:0000313" key="2">
    <source>
        <dbReference type="Proteomes" id="UP000573729"/>
    </source>
</evidence>
<gene>
    <name evidence="1" type="ORF">BKA24_001655</name>
</gene>
<dbReference type="Proteomes" id="UP000573729">
    <property type="component" value="Unassembled WGS sequence"/>
</dbReference>
<dbReference type="RefSeq" id="WP_184216933.1">
    <property type="nucleotide sequence ID" value="NZ_JACHMD010000001.1"/>
</dbReference>
<dbReference type="AlphaFoldDB" id="A0A7W7BSC3"/>
<accession>A0A7W7BSC3</accession>
<name>A0A7W7BSC3_9MICO</name>
<proteinExistence type="predicted"/>